<dbReference type="AlphaFoldDB" id="A0A6J7CJB0"/>
<keyword evidence="1" id="KW-0812">Transmembrane</keyword>
<evidence type="ECO:0000256" key="1">
    <source>
        <dbReference type="SAM" id="Phobius"/>
    </source>
</evidence>
<reference evidence="2" key="1">
    <citation type="submission" date="2020-05" db="EMBL/GenBank/DDBJ databases">
        <authorList>
            <person name="Chiriac C."/>
            <person name="Salcher M."/>
            <person name="Ghai R."/>
            <person name="Kavagutti S V."/>
        </authorList>
    </citation>
    <scope>NUCLEOTIDE SEQUENCE</scope>
</reference>
<keyword evidence="1" id="KW-1133">Transmembrane helix</keyword>
<dbReference type="EMBL" id="CAFBLQ010000001">
    <property type="protein sequence ID" value="CAB4856888.1"/>
    <property type="molecule type" value="Genomic_DNA"/>
</dbReference>
<name>A0A6J7CJB0_9ZZZZ</name>
<keyword evidence="1" id="KW-0472">Membrane</keyword>
<evidence type="ECO:0000313" key="2">
    <source>
        <dbReference type="EMBL" id="CAB4856888.1"/>
    </source>
</evidence>
<sequence length="60" mass="6782">MPGRAQALGFALMPQNEMVKRLVWMGFIAGIESLASIVAIRFALTIWRRIYGEDPPGYDR</sequence>
<organism evidence="2">
    <name type="scientific">freshwater metagenome</name>
    <dbReference type="NCBI Taxonomy" id="449393"/>
    <lineage>
        <taxon>unclassified sequences</taxon>
        <taxon>metagenomes</taxon>
        <taxon>ecological metagenomes</taxon>
    </lineage>
</organism>
<proteinExistence type="predicted"/>
<protein>
    <submittedName>
        <fullName evidence="2">Unannotated protein</fullName>
    </submittedName>
</protein>
<gene>
    <name evidence="2" type="ORF">UFOPK3423_00021</name>
</gene>
<feature type="transmembrane region" description="Helical" evidence="1">
    <location>
        <begin position="22"/>
        <end position="44"/>
    </location>
</feature>
<accession>A0A6J7CJB0</accession>